<accession>A0A1M4UBE4</accession>
<evidence type="ECO:0000313" key="2">
    <source>
        <dbReference type="Proteomes" id="UP000183987"/>
    </source>
</evidence>
<protein>
    <submittedName>
        <fullName evidence="1">Type II secretion system (T2SS), protein M subtype b</fullName>
    </submittedName>
</protein>
<organism evidence="1 2">
    <name type="scientific">Loktanella atrilutea</name>
    <dbReference type="NCBI Taxonomy" id="366533"/>
    <lineage>
        <taxon>Bacteria</taxon>
        <taxon>Pseudomonadati</taxon>
        <taxon>Pseudomonadota</taxon>
        <taxon>Alphaproteobacteria</taxon>
        <taxon>Rhodobacterales</taxon>
        <taxon>Roseobacteraceae</taxon>
        <taxon>Loktanella</taxon>
    </lineage>
</organism>
<dbReference type="Pfam" id="PF10741">
    <property type="entry name" value="T2SSM_b"/>
    <property type="match status" value="1"/>
</dbReference>
<reference evidence="2" key="1">
    <citation type="submission" date="2016-11" db="EMBL/GenBank/DDBJ databases">
        <authorList>
            <person name="Varghese N."/>
            <person name="Submissions S."/>
        </authorList>
    </citation>
    <scope>NUCLEOTIDE SEQUENCE [LARGE SCALE GENOMIC DNA]</scope>
    <source>
        <strain evidence="2">DSM 29326</strain>
    </source>
</reference>
<dbReference type="STRING" id="366533.SAMN05444339_101664"/>
<gene>
    <name evidence="1" type="ORF">SAMN05444339_101664</name>
</gene>
<dbReference type="EMBL" id="FQUE01000001">
    <property type="protein sequence ID" value="SHE54059.1"/>
    <property type="molecule type" value="Genomic_DNA"/>
</dbReference>
<dbReference type="RefSeq" id="WP_072855737.1">
    <property type="nucleotide sequence ID" value="NZ_FQUE01000001.1"/>
</dbReference>
<dbReference type="Proteomes" id="UP000183987">
    <property type="component" value="Unassembled WGS sequence"/>
</dbReference>
<proteinExistence type="predicted"/>
<name>A0A1M4UBE4_LOKAT</name>
<keyword evidence="2" id="KW-1185">Reference proteome</keyword>
<evidence type="ECO:0000313" key="1">
    <source>
        <dbReference type="EMBL" id="SHE54059.1"/>
    </source>
</evidence>
<dbReference type="InterPro" id="IPR034756">
    <property type="entry name" value="T2SSM_b"/>
</dbReference>
<dbReference type="AlphaFoldDB" id="A0A1M4UBE4"/>
<sequence>MTALRMIGLAVVLAGIAAACVFALTGVGAARLDAALVQHALLSTRAADLRTRFAAVSQIDGDATLPADLAHDGETAAAATLLLQQRIVDLGTSHRLTLLTFGAGRTPYELATPAVAVELEAQGEWSDAIRFIAGLEALTPRVAIANMTLRALPGSSDPGLRAPVSLQLVVWGLYPGGGV</sequence>
<dbReference type="PROSITE" id="PS51257">
    <property type="entry name" value="PROKAR_LIPOPROTEIN"/>
    <property type="match status" value="1"/>
</dbReference>